<evidence type="ECO:0000313" key="9">
    <source>
        <dbReference type="EMBL" id="TTF71946.1"/>
    </source>
</evidence>
<evidence type="ECO:0000256" key="7">
    <source>
        <dbReference type="SAM" id="Phobius"/>
    </source>
</evidence>
<evidence type="ECO:0000256" key="1">
    <source>
        <dbReference type="ARBA" id="ARBA00004141"/>
    </source>
</evidence>
<dbReference type="EMBL" id="VCAZ01000197">
    <property type="protein sequence ID" value="TTF71946.1"/>
    <property type="molecule type" value="Genomic_DNA"/>
</dbReference>
<dbReference type="PANTHER" id="PTHR10838">
    <property type="entry name" value="SYNAPTOGYRIN"/>
    <property type="match status" value="1"/>
</dbReference>
<dbReference type="InterPro" id="IPR016579">
    <property type="entry name" value="Synaptogyrin"/>
</dbReference>
<evidence type="ECO:0000259" key="8">
    <source>
        <dbReference type="PROSITE" id="PS51225"/>
    </source>
</evidence>
<dbReference type="AlphaFoldDB" id="A0A556VAS2"/>
<keyword evidence="4 7" id="KW-1133">Transmembrane helix</keyword>
<keyword evidence="5 6" id="KW-0472">Membrane</keyword>
<feature type="transmembrane region" description="Helical" evidence="7">
    <location>
        <begin position="34"/>
        <end position="53"/>
    </location>
</feature>
<dbReference type="InterPro" id="IPR008253">
    <property type="entry name" value="Marvel"/>
</dbReference>
<proteinExistence type="inferred from homology"/>
<evidence type="ECO:0000256" key="3">
    <source>
        <dbReference type="ARBA" id="ARBA00022692"/>
    </source>
</evidence>
<reference evidence="9 10" key="1">
    <citation type="journal article" date="2019" name="Genome Biol. Evol.">
        <title>Whole-Genome Sequencing of the Giant Devil Catfish, Bagarius yarrelli.</title>
        <authorList>
            <person name="Jiang W."/>
            <person name="Lv Y."/>
            <person name="Cheng L."/>
            <person name="Yang K."/>
            <person name="Chao B."/>
            <person name="Wang X."/>
            <person name="Li Y."/>
            <person name="Pan X."/>
            <person name="You X."/>
            <person name="Zhang Y."/>
            <person name="Yang J."/>
            <person name="Li J."/>
            <person name="Zhang X."/>
            <person name="Liu S."/>
            <person name="Sun C."/>
            <person name="Yang J."/>
            <person name="Shi Q."/>
        </authorList>
    </citation>
    <scope>NUCLEOTIDE SEQUENCE [LARGE SCALE GENOMIC DNA]</scope>
    <source>
        <strain evidence="9">JWS20170419001</strain>
        <tissue evidence="9">Muscle</tissue>
    </source>
</reference>
<evidence type="ECO:0000256" key="4">
    <source>
        <dbReference type="ARBA" id="ARBA00022989"/>
    </source>
</evidence>
<name>A0A556VAS2_BAGYA</name>
<organism evidence="9 10">
    <name type="scientific">Bagarius yarrelli</name>
    <name type="common">Goonch</name>
    <name type="synonym">Bagrus yarrelli</name>
    <dbReference type="NCBI Taxonomy" id="175774"/>
    <lineage>
        <taxon>Eukaryota</taxon>
        <taxon>Metazoa</taxon>
        <taxon>Chordata</taxon>
        <taxon>Craniata</taxon>
        <taxon>Vertebrata</taxon>
        <taxon>Euteleostomi</taxon>
        <taxon>Actinopterygii</taxon>
        <taxon>Neopterygii</taxon>
        <taxon>Teleostei</taxon>
        <taxon>Ostariophysi</taxon>
        <taxon>Siluriformes</taxon>
        <taxon>Sisoridae</taxon>
        <taxon>Sisorinae</taxon>
        <taxon>Bagarius</taxon>
    </lineage>
</organism>
<dbReference type="OrthoDB" id="10041611at2759"/>
<dbReference type="GO" id="GO:0030672">
    <property type="term" value="C:synaptic vesicle membrane"/>
    <property type="evidence" value="ECO:0007669"/>
    <property type="project" value="TreeGrafter"/>
</dbReference>
<sequence>MMMMNGTGSYGAARTGAEFDPFTFAKRPQTILRFLAWIFSMVVFGSIVNEGYINMGSERLHCVFNKNEDACNYGIIIGVLTFLSSLCFLALDIYFPQISSVKDRKRAVILEIAFSGMQPDSLHTHARLCAALTVLAVQKFLLGTDMTLFTSAEAPKQPYPSNDAIHQTAIDKSPTLIETVETRPPGYQIPPAF</sequence>
<dbReference type="PANTHER" id="PTHR10838:SF8">
    <property type="entry name" value="SYNAPTOGYRIN-3"/>
    <property type="match status" value="1"/>
</dbReference>
<dbReference type="Proteomes" id="UP000319801">
    <property type="component" value="Unassembled WGS sequence"/>
</dbReference>
<keyword evidence="10" id="KW-1185">Reference proteome</keyword>
<evidence type="ECO:0000256" key="2">
    <source>
        <dbReference type="ARBA" id="ARBA00010252"/>
    </source>
</evidence>
<feature type="transmembrane region" description="Helical" evidence="7">
    <location>
        <begin position="73"/>
        <end position="95"/>
    </location>
</feature>
<protein>
    <submittedName>
        <fullName evidence="9">Synaptogyrin-3</fullName>
    </submittedName>
</protein>
<comment type="similarity">
    <text evidence="2">Belongs to the synaptogyrin family.</text>
</comment>
<dbReference type="PROSITE" id="PS51225">
    <property type="entry name" value="MARVEL"/>
    <property type="match status" value="1"/>
</dbReference>
<keyword evidence="3 6" id="KW-0812">Transmembrane</keyword>
<comment type="caution">
    <text evidence="9">The sequence shown here is derived from an EMBL/GenBank/DDBJ whole genome shotgun (WGS) entry which is preliminary data.</text>
</comment>
<accession>A0A556VAS2</accession>
<comment type="subcellular location">
    <subcellularLocation>
        <location evidence="1">Membrane</location>
        <topology evidence="1">Multi-pass membrane protein</topology>
    </subcellularLocation>
</comment>
<evidence type="ECO:0000256" key="6">
    <source>
        <dbReference type="PROSITE-ProRule" id="PRU00581"/>
    </source>
</evidence>
<gene>
    <name evidence="9" type="ORF">Baya_15129</name>
</gene>
<dbReference type="Pfam" id="PF01284">
    <property type="entry name" value="MARVEL"/>
    <property type="match status" value="1"/>
</dbReference>
<dbReference type="GO" id="GO:0031594">
    <property type="term" value="C:neuromuscular junction"/>
    <property type="evidence" value="ECO:0007669"/>
    <property type="project" value="TreeGrafter"/>
</dbReference>
<evidence type="ECO:0000313" key="10">
    <source>
        <dbReference type="Proteomes" id="UP000319801"/>
    </source>
</evidence>
<evidence type="ECO:0000256" key="5">
    <source>
        <dbReference type="ARBA" id="ARBA00023136"/>
    </source>
</evidence>
<feature type="domain" description="MARVEL" evidence="8">
    <location>
        <begin position="24"/>
        <end position="193"/>
    </location>
</feature>